<reference evidence="1 2" key="1">
    <citation type="journal article" date="2013" name="ISME J.">
        <title>Metabolic model for the filamentous 'Candidatus Microthrix parvicella' based on genomic and metagenomic analyses.</title>
        <authorList>
            <person name="Jon McIlroy S."/>
            <person name="Kristiansen R."/>
            <person name="Albertsen M."/>
            <person name="Michael Karst S."/>
            <person name="Rossetti S."/>
            <person name="Lund Nielsen J."/>
            <person name="Tandoi V."/>
            <person name="James Seviour R."/>
            <person name="Nielsen P.H."/>
        </authorList>
    </citation>
    <scope>NUCLEOTIDE SEQUENCE [LARGE SCALE GENOMIC DNA]</scope>
    <source>
        <strain evidence="1 2">RN1</strain>
    </source>
</reference>
<keyword evidence="2" id="KW-1185">Reference proteome</keyword>
<dbReference type="AlphaFoldDB" id="R4Z2I8"/>
<organism evidence="1 2">
    <name type="scientific">Candidatus Neomicrothrix parvicella RN1</name>
    <dbReference type="NCBI Taxonomy" id="1229780"/>
    <lineage>
        <taxon>Bacteria</taxon>
        <taxon>Bacillati</taxon>
        <taxon>Actinomycetota</taxon>
        <taxon>Acidimicrobiia</taxon>
        <taxon>Acidimicrobiales</taxon>
        <taxon>Microthrixaceae</taxon>
        <taxon>Candidatus Neomicrothrix</taxon>
    </lineage>
</organism>
<sequence>MGVPWPVFGPESPGLSVADAEDRGCVEEATSQLFGVGVFELGAGQEVELEPATQGVGPADH</sequence>
<accession>R4Z2I8</accession>
<dbReference type="HOGENOM" id="CLU_194358_0_0_11"/>
<proteinExistence type="predicted"/>
<comment type="caution">
    <text evidence="1">The sequence shown here is derived from an EMBL/GenBank/DDBJ whole genome shotgun (WGS) entry which is preliminary data.</text>
</comment>
<name>R4Z2I8_9ACTN</name>
<dbReference type="Proteomes" id="UP000018291">
    <property type="component" value="Unassembled WGS sequence"/>
</dbReference>
<protein>
    <submittedName>
        <fullName evidence="1">Uncharacterized protein</fullName>
    </submittedName>
</protein>
<evidence type="ECO:0000313" key="2">
    <source>
        <dbReference type="Proteomes" id="UP000018291"/>
    </source>
</evidence>
<dbReference type="EMBL" id="CANL01000045">
    <property type="protein sequence ID" value="CCM64860.1"/>
    <property type="molecule type" value="Genomic_DNA"/>
</dbReference>
<evidence type="ECO:0000313" key="1">
    <source>
        <dbReference type="EMBL" id="CCM64860.1"/>
    </source>
</evidence>
<gene>
    <name evidence="1" type="ORF">BN381_50002</name>
</gene>